<dbReference type="PROSITE" id="PS50889">
    <property type="entry name" value="S4"/>
    <property type="match status" value="1"/>
</dbReference>
<dbReference type="InterPro" id="IPR020103">
    <property type="entry name" value="PsdUridine_synth_cat_dom_sf"/>
</dbReference>
<dbReference type="PATRIC" id="fig|742734.4.peg.4130"/>
<evidence type="ECO:0000313" key="8">
    <source>
        <dbReference type="EMBL" id="KMW17198.1"/>
    </source>
</evidence>
<evidence type="ECO:0000256" key="5">
    <source>
        <dbReference type="ARBA" id="ARBA00033164"/>
    </source>
</evidence>
<evidence type="ECO:0000259" key="7">
    <source>
        <dbReference type="Pfam" id="PF00849"/>
    </source>
</evidence>
<dbReference type="CDD" id="cd02869">
    <property type="entry name" value="PseudoU_synth_RluA_like"/>
    <property type="match status" value="1"/>
</dbReference>
<name>A0A0J9BWJ5_9FIRM</name>
<comment type="similarity">
    <text evidence="2">Belongs to the pseudouridine synthase RluA family.</text>
</comment>
<evidence type="ECO:0000256" key="4">
    <source>
        <dbReference type="ARBA" id="ARBA00031870"/>
    </source>
</evidence>
<feature type="domain" description="Pseudouridine synthase RsuA/RluA-like" evidence="7">
    <location>
        <begin position="107"/>
        <end position="266"/>
    </location>
</feature>
<gene>
    <name evidence="8" type="ORF">HMPREF9470_03851</name>
</gene>
<protein>
    <recommendedName>
        <fullName evidence="4">RNA pseudouridylate synthase</fullName>
    </recommendedName>
    <alternativeName>
        <fullName evidence="5">RNA-uridine isomerase</fullName>
    </alternativeName>
</protein>
<dbReference type="EMBL" id="ADLK01000028">
    <property type="protein sequence ID" value="KMW17198.1"/>
    <property type="molecule type" value="Genomic_DNA"/>
</dbReference>
<dbReference type="Gene3D" id="3.30.2350.10">
    <property type="entry name" value="Pseudouridine synthase"/>
    <property type="match status" value="1"/>
</dbReference>
<comment type="caution">
    <text evidence="8">The sequence shown here is derived from an EMBL/GenBank/DDBJ whole genome shotgun (WGS) entry which is preliminary data.</text>
</comment>
<dbReference type="InterPro" id="IPR050188">
    <property type="entry name" value="RluA_PseudoU_synthase"/>
</dbReference>
<comment type="catalytic activity">
    <reaction evidence="1">
        <text>a uridine in RNA = a pseudouridine in RNA</text>
        <dbReference type="Rhea" id="RHEA:48348"/>
        <dbReference type="Rhea" id="RHEA-COMP:12068"/>
        <dbReference type="Rhea" id="RHEA-COMP:12069"/>
        <dbReference type="ChEBI" id="CHEBI:65314"/>
        <dbReference type="ChEBI" id="CHEBI:65315"/>
    </reaction>
</comment>
<dbReference type="GO" id="GO:0140098">
    <property type="term" value="F:catalytic activity, acting on RNA"/>
    <property type="evidence" value="ECO:0007669"/>
    <property type="project" value="UniProtKB-ARBA"/>
</dbReference>
<dbReference type="GeneID" id="93162753"/>
<dbReference type="Gene3D" id="3.10.290.10">
    <property type="entry name" value="RNA-binding S4 domain"/>
    <property type="match status" value="1"/>
</dbReference>
<dbReference type="InterPro" id="IPR006145">
    <property type="entry name" value="PsdUridine_synth_RsuA/RluA"/>
</dbReference>
<dbReference type="RefSeq" id="WP_007864375.1">
    <property type="nucleotide sequence ID" value="NZ_KQ235880.1"/>
</dbReference>
<keyword evidence="6" id="KW-0694">RNA-binding</keyword>
<evidence type="ECO:0000256" key="3">
    <source>
        <dbReference type="ARBA" id="ARBA00023235"/>
    </source>
</evidence>
<dbReference type="OrthoDB" id="9773999at2"/>
<dbReference type="InterPro" id="IPR006224">
    <property type="entry name" value="PsdUridine_synth_RluA-like_CS"/>
</dbReference>
<organism evidence="8 9">
    <name type="scientific">[Clostridium] citroniae WAL-19142</name>
    <dbReference type="NCBI Taxonomy" id="742734"/>
    <lineage>
        <taxon>Bacteria</taxon>
        <taxon>Bacillati</taxon>
        <taxon>Bacillota</taxon>
        <taxon>Clostridia</taxon>
        <taxon>Lachnospirales</taxon>
        <taxon>Lachnospiraceae</taxon>
        <taxon>Enterocloster</taxon>
    </lineage>
</organism>
<evidence type="ECO:0000256" key="2">
    <source>
        <dbReference type="ARBA" id="ARBA00010876"/>
    </source>
</evidence>
<dbReference type="Pfam" id="PF00849">
    <property type="entry name" value="PseudoU_synth_2"/>
    <property type="match status" value="1"/>
</dbReference>
<evidence type="ECO:0000256" key="1">
    <source>
        <dbReference type="ARBA" id="ARBA00000073"/>
    </source>
</evidence>
<evidence type="ECO:0000256" key="6">
    <source>
        <dbReference type="PROSITE-ProRule" id="PRU00182"/>
    </source>
</evidence>
<dbReference type="AlphaFoldDB" id="A0A0J9BWJ5"/>
<dbReference type="PROSITE" id="PS01129">
    <property type="entry name" value="PSI_RLU"/>
    <property type="match status" value="1"/>
</dbReference>
<evidence type="ECO:0000313" key="9">
    <source>
        <dbReference type="Proteomes" id="UP000037392"/>
    </source>
</evidence>
<dbReference type="InterPro" id="IPR036986">
    <property type="entry name" value="S4_RNA-bd_sf"/>
</dbReference>
<dbReference type="PANTHER" id="PTHR21600">
    <property type="entry name" value="MITOCHONDRIAL RNA PSEUDOURIDINE SYNTHASE"/>
    <property type="match status" value="1"/>
</dbReference>
<proteinExistence type="inferred from homology"/>
<reference evidence="8 9" key="1">
    <citation type="submission" date="2011-04" db="EMBL/GenBank/DDBJ databases">
        <title>The Genome Sequence of Clostridium citroniae WAL-19142.</title>
        <authorList>
            <consortium name="The Broad Institute Genome Sequencing Platform"/>
            <person name="Earl A."/>
            <person name="Ward D."/>
            <person name="Feldgarden M."/>
            <person name="Gevers D."/>
            <person name="Warren Y.A."/>
            <person name="Tyrrell K.L."/>
            <person name="Citron D.M."/>
            <person name="Goldstein E.J."/>
            <person name="Daigneault M."/>
            <person name="Allen-Vercoe E."/>
            <person name="Young S.K."/>
            <person name="Zeng Q."/>
            <person name="Gargeya S."/>
            <person name="Fitzgerald M."/>
            <person name="Haas B."/>
            <person name="Abouelleil A."/>
            <person name="Alvarado L."/>
            <person name="Arachchi H.M."/>
            <person name="Berlin A."/>
            <person name="Brown A."/>
            <person name="Chapman S.B."/>
            <person name="Chen Z."/>
            <person name="Dunbar C."/>
            <person name="Freedman E."/>
            <person name="Gearin G."/>
            <person name="Gellesch M."/>
            <person name="Goldberg J."/>
            <person name="Griggs A."/>
            <person name="Gujja S."/>
            <person name="Heilman E.R."/>
            <person name="Heiman D."/>
            <person name="Howarth C."/>
            <person name="Larson L."/>
            <person name="Lui A."/>
            <person name="MacDonald P.J."/>
            <person name="Mehta T."/>
            <person name="Montmayeur A."/>
            <person name="Murphy C."/>
            <person name="Neiman D."/>
            <person name="Pearson M."/>
            <person name="Priest M."/>
            <person name="Roberts A."/>
            <person name="Saif S."/>
            <person name="Shea T."/>
            <person name="Shenoy N."/>
            <person name="Sisk P."/>
            <person name="Stolte C."/>
            <person name="Sykes S."/>
            <person name="White J."/>
            <person name="Yandava C."/>
            <person name="Wortman J."/>
            <person name="Nusbaum C."/>
            <person name="Birren B."/>
        </authorList>
    </citation>
    <scope>NUCLEOTIDE SEQUENCE [LARGE SCALE GENOMIC DNA]</scope>
    <source>
        <strain evidence="8 9">WAL-19142</strain>
    </source>
</reference>
<dbReference type="Proteomes" id="UP000037392">
    <property type="component" value="Unassembled WGS sequence"/>
</dbReference>
<dbReference type="SUPFAM" id="SSF55120">
    <property type="entry name" value="Pseudouridine synthase"/>
    <property type="match status" value="1"/>
</dbReference>
<dbReference type="GO" id="GO:0001522">
    <property type="term" value="P:pseudouridine synthesis"/>
    <property type="evidence" value="ECO:0007669"/>
    <property type="project" value="InterPro"/>
</dbReference>
<accession>A0A0J9BWJ5</accession>
<dbReference type="GO" id="GO:0006396">
    <property type="term" value="P:RNA processing"/>
    <property type="evidence" value="ECO:0007669"/>
    <property type="project" value="UniProtKB-ARBA"/>
</dbReference>
<dbReference type="GO" id="GO:0009982">
    <property type="term" value="F:pseudouridine synthase activity"/>
    <property type="evidence" value="ECO:0007669"/>
    <property type="project" value="InterPro"/>
</dbReference>
<keyword evidence="3" id="KW-0413">Isomerase</keyword>
<dbReference type="GO" id="GO:0003723">
    <property type="term" value="F:RNA binding"/>
    <property type="evidence" value="ECO:0007669"/>
    <property type="project" value="UniProtKB-KW"/>
</dbReference>
<sequence>MQTLTVTPNEAGQRMDKLLAKYLDQAGKGFLYKMMRKKNITLNGKKCDGSEHLAEGDEIQLFLSDETISKFQGSALSGPLFGTPGRALPDTKKNSSGNLDIVYEDSHILVVNKPSGMLSQKAKEGDMSLNEYILNYLIDSGGLPISQLRTFKPSICNRLDRNTSGLVVAGKSLAGLQIMNEVFKDRSIHKYYQCLVSGKVEGKQLIAGFLKKNEETNTVSIYPLEVEDSVPIMTEYLPLAGNDRFTLLRVTLITGRSHQIRAHLSSMGHPIAGDYKYGSRQVNDDMKKKYKVRSQLLHSWRLELPKELPAPLDYLGGREFIAPLPGQFARVLKGEGIAVTPTGKL</sequence>
<dbReference type="PANTHER" id="PTHR21600:SF83">
    <property type="entry name" value="PSEUDOURIDYLATE SYNTHASE RPUSD4, MITOCHONDRIAL"/>
    <property type="match status" value="1"/>
</dbReference>